<dbReference type="PANTHER" id="PTHR31225">
    <property type="entry name" value="OS04G0344100 PROTEIN-RELATED"/>
    <property type="match status" value="1"/>
</dbReference>
<dbReference type="InterPro" id="IPR036965">
    <property type="entry name" value="Terpene_synth_N_sf"/>
</dbReference>
<dbReference type="Pfam" id="PF03936">
    <property type="entry name" value="Terpene_synth_C"/>
    <property type="match status" value="1"/>
</dbReference>
<protein>
    <submittedName>
        <fullName evidence="5">Uncharacterized protein</fullName>
    </submittedName>
</protein>
<sequence>MASSPSAAAALPGPHPCPFSLASSPTMAASNFRKVPWRSQAVPKQSSLVSSLPGVQHPFDSMHETRLEEVKSLLIEMTLEKKGSSLESLEMLDALYRLGIAYGFEEEIRSILQEHHYHHHHRLTMSTGGHGTSSLYEVALRFRLLRQEGYLVPAEMFEGFKNKDNNNGSGESTFDPDLQKDIMGLTSLYEASHLGMQGEDILDEAAIFSKKALISWEDQFLDVGNCNFYSSSSSNSEEYLRELMKNTLSNPFHMSLPRFTAKNFRTNLFRGSYKWIEPFKKLAALDSNLVASANRDEILQITSWWRDLGLANEVKLARDQPVKWYIWPMIMLTDPKLSQERIDLTKSIAMVYVIDDIFDVYGSIDDLTLFTEAIKRWESMEGLPDHMKGCFRALDDITNEICSNIYEKHGWNPTRLLRKSWEMLCEAFLVEARWLTSPNAPSTVEYLNNAIVTTGVPVVMAHSFANLSSEGISDQILTGVLDGSSRDNILEISRLTGKILRLWDDLGSAKDENQEGQDGSYLNYHMRENPSCSVEDARDHVKKMISDAWKNLNRECLFSHKISPAMTRVCLNVARVIPLMYDYDQNQRLPLMEDHIEMLLGSRLV</sequence>
<evidence type="ECO:0000259" key="4">
    <source>
        <dbReference type="Pfam" id="PF03936"/>
    </source>
</evidence>
<organism evidence="5 6">
    <name type="scientific">Trapa natans</name>
    <name type="common">Water chestnut</name>
    <dbReference type="NCBI Taxonomy" id="22666"/>
    <lineage>
        <taxon>Eukaryota</taxon>
        <taxon>Viridiplantae</taxon>
        <taxon>Streptophyta</taxon>
        <taxon>Embryophyta</taxon>
        <taxon>Tracheophyta</taxon>
        <taxon>Spermatophyta</taxon>
        <taxon>Magnoliopsida</taxon>
        <taxon>eudicotyledons</taxon>
        <taxon>Gunneridae</taxon>
        <taxon>Pentapetalae</taxon>
        <taxon>rosids</taxon>
        <taxon>malvids</taxon>
        <taxon>Myrtales</taxon>
        <taxon>Lythraceae</taxon>
        <taxon>Trapa</taxon>
    </lineage>
</organism>
<dbReference type="SUPFAM" id="SSF48239">
    <property type="entry name" value="Terpenoid cyclases/Protein prenyltransferases"/>
    <property type="match status" value="1"/>
</dbReference>
<dbReference type="InterPro" id="IPR001906">
    <property type="entry name" value="Terpene_synth_N"/>
</dbReference>
<dbReference type="Gene3D" id="1.10.600.10">
    <property type="entry name" value="Farnesyl Diphosphate Synthase"/>
    <property type="match status" value="1"/>
</dbReference>
<name>A0AAN7RJ82_TRANT</name>
<dbReference type="SUPFAM" id="SSF48576">
    <property type="entry name" value="Terpenoid synthases"/>
    <property type="match status" value="1"/>
</dbReference>
<dbReference type="Gene3D" id="1.50.10.130">
    <property type="entry name" value="Terpene synthase, N-terminal domain"/>
    <property type="match status" value="1"/>
</dbReference>
<dbReference type="AlphaFoldDB" id="A0AAN7RJ82"/>
<proteinExistence type="predicted"/>
<dbReference type="Proteomes" id="UP001346149">
    <property type="component" value="Unassembled WGS sequence"/>
</dbReference>
<gene>
    <name evidence="5" type="ORF">SAY86_004782</name>
</gene>
<accession>A0AAN7RJ82</accession>
<comment type="caution">
    <text evidence="5">The sequence shown here is derived from an EMBL/GenBank/DDBJ whole genome shotgun (WGS) entry which is preliminary data.</text>
</comment>
<dbReference type="GO" id="GO:0016114">
    <property type="term" value="P:terpenoid biosynthetic process"/>
    <property type="evidence" value="ECO:0007669"/>
    <property type="project" value="InterPro"/>
</dbReference>
<dbReference type="InterPro" id="IPR008949">
    <property type="entry name" value="Isoprenoid_synthase_dom_sf"/>
</dbReference>
<dbReference type="InterPro" id="IPR005630">
    <property type="entry name" value="Terpene_synthase_metal-bd"/>
</dbReference>
<evidence type="ECO:0000256" key="2">
    <source>
        <dbReference type="ARBA" id="ARBA00022842"/>
    </source>
</evidence>
<dbReference type="EMBL" id="JAXQNO010000001">
    <property type="protein sequence ID" value="KAK4804965.1"/>
    <property type="molecule type" value="Genomic_DNA"/>
</dbReference>
<dbReference type="InterPro" id="IPR008930">
    <property type="entry name" value="Terpenoid_cyclase/PrenylTrfase"/>
</dbReference>
<dbReference type="GO" id="GO:0010333">
    <property type="term" value="F:terpene synthase activity"/>
    <property type="evidence" value="ECO:0007669"/>
    <property type="project" value="InterPro"/>
</dbReference>
<dbReference type="SFLD" id="SFLDS00005">
    <property type="entry name" value="Isoprenoid_Synthase_Type_I"/>
    <property type="match status" value="1"/>
</dbReference>
<feature type="domain" description="Terpene synthase metal-binding" evidence="4">
    <location>
        <begin position="306"/>
        <end position="550"/>
    </location>
</feature>
<dbReference type="SFLD" id="SFLDG01019">
    <property type="entry name" value="Terpene_Cyclase_Like_1_C_Termi"/>
    <property type="match status" value="1"/>
</dbReference>
<dbReference type="GO" id="GO:0000287">
    <property type="term" value="F:magnesium ion binding"/>
    <property type="evidence" value="ECO:0007669"/>
    <property type="project" value="InterPro"/>
</dbReference>
<reference evidence="5 6" key="1">
    <citation type="journal article" date="2023" name="Hortic Res">
        <title>Pangenome of water caltrop reveals structural variations and asymmetric subgenome divergence after allopolyploidization.</title>
        <authorList>
            <person name="Zhang X."/>
            <person name="Chen Y."/>
            <person name="Wang L."/>
            <person name="Yuan Y."/>
            <person name="Fang M."/>
            <person name="Shi L."/>
            <person name="Lu R."/>
            <person name="Comes H.P."/>
            <person name="Ma Y."/>
            <person name="Chen Y."/>
            <person name="Huang G."/>
            <person name="Zhou Y."/>
            <person name="Zheng Z."/>
            <person name="Qiu Y."/>
        </authorList>
    </citation>
    <scope>NUCLEOTIDE SEQUENCE [LARGE SCALE GENOMIC DNA]</scope>
    <source>
        <strain evidence="5">F231</strain>
    </source>
</reference>
<keyword evidence="6" id="KW-1185">Reference proteome</keyword>
<evidence type="ECO:0000259" key="3">
    <source>
        <dbReference type="Pfam" id="PF01397"/>
    </source>
</evidence>
<dbReference type="Pfam" id="PF01397">
    <property type="entry name" value="Terpene_synth"/>
    <property type="match status" value="1"/>
</dbReference>
<evidence type="ECO:0000313" key="5">
    <source>
        <dbReference type="EMBL" id="KAK4804965.1"/>
    </source>
</evidence>
<keyword evidence="2" id="KW-0460">Magnesium</keyword>
<feature type="domain" description="Terpene synthase N-terminal" evidence="3">
    <location>
        <begin position="66"/>
        <end position="213"/>
    </location>
</feature>
<dbReference type="InterPro" id="IPR050148">
    <property type="entry name" value="Terpene_synthase-like"/>
</dbReference>
<dbReference type="InterPro" id="IPR034741">
    <property type="entry name" value="Terpene_cyclase-like_1_C"/>
</dbReference>
<dbReference type="PANTHER" id="PTHR31225:SF234">
    <property type="entry name" value="TERPENE SYNTHASE 4-RELATED"/>
    <property type="match status" value="1"/>
</dbReference>
<keyword evidence="1" id="KW-0479">Metal-binding</keyword>
<evidence type="ECO:0000256" key="1">
    <source>
        <dbReference type="ARBA" id="ARBA00022723"/>
    </source>
</evidence>
<evidence type="ECO:0000313" key="6">
    <source>
        <dbReference type="Proteomes" id="UP001346149"/>
    </source>
</evidence>